<keyword evidence="11" id="KW-0636">Prenylation</keyword>
<comment type="function">
    <text evidence="12">Increases cell migration by inducing filopodia formation at the leading edge of migrating cells. Plays a role in regulation of apoptosis, possibly through control of CASP3. May be involved in a redox-related process.</text>
</comment>
<dbReference type="Proteomes" id="UP000075902">
    <property type="component" value="Unassembled WGS sequence"/>
</dbReference>
<keyword evidence="10" id="KW-0449">Lipoprotein</keyword>
<evidence type="ECO:0000256" key="8">
    <source>
        <dbReference type="ARBA" id="ARBA00023157"/>
    </source>
</evidence>
<keyword evidence="3" id="KW-1003">Cell membrane</keyword>
<name>A0A182TZF6_9DIPT</name>
<evidence type="ECO:0000313" key="17">
    <source>
        <dbReference type="Proteomes" id="UP000075902"/>
    </source>
</evidence>
<keyword evidence="17" id="KW-1185">Reference proteome</keyword>
<evidence type="ECO:0000256" key="4">
    <source>
        <dbReference type="ARBA" id="ARBA00022490"/>
    </source>
</evidence>
<accession>A0A182TZF6</accession>
<sequence>MPEGEVERPKPRVDIEYWYVNVVNVCNSKPQCLELAALIREQIPEAEVVCRTGRRGSFEVQINDTLVHSKLGSLAFPRYEEVVQNVRNARDGLPVAKVEEQPITDCVLQ</sequence>
<dbReference type="FunFam" id="3.40.30.10:FF:000131">
    <property type="entry name" value="migration and invasion enhancer 1"/>
    <property type="match status" value="1"/>
</dbReference>
<dbReference type="VEuPathDB" id="VectorBase:AMEC011137"/>
<dbReference type="AlphaFoldDB" id="A0A182TZF6"/>
<keyword evidence="6" id="KW-0007">Acetylation</keyword>
<reference evidence="16" key="2">
    <citation type="submission" date="2020-05" db="UniProtKB">
        <authorList>
            <consortium name="EnsemblMetazoa"/>
        </authorList>
    </citation>
    <scope>IDENTIFICATION</scope>
    <source>
        <strain evidence="16">CM1001059</strain>
    </source>
</reference>
<keyword evidence="5" id="KW-0053">Apoptosis</keyword>
<dbReference type="GO" id="GO:0006915">
    <property type="term" value="P:apoptotic process"/>
    <property type="evidence" value="ECO:0007669"/>
    <property type="project" value="UniProtKB-KW"/>
</dbReference>
<keyword evidence="8" id="KW-1015">Disulfide bond</keyword>
<evidence type="ECO:0000256" key="3">
    <source>
        <dbReference type="ARBA" id="ARBA00022475"/>
    </source>
</evidence>
<dbReference type="EnsemblMetazoa" id="AMEC011137-RA">
    <property type="protein sequence ID" value="AMEC011137-PA"/>
    <property type="gene ID" value="AMEC011137"/>
</dbReference>
<evidence type="ECO:0000256" key="6">
    <source>
        <dbReference type="ARBA" id="ARBA00022990"/>
    </source>
</evidence>
<evidence type="ECO:0000256" key="14">
    <source>
        <dbReference type="ARBA" id="ARBA00065658"/>
    </source>
</evidence>
<evidence type="ECO:0000256" key="15">
    <source>
        <dbReference type="ARBA" id="ARBA00069166"/>
    </source>
</evidence>
<dbReference type="SUPFAM" id="SSF52833">
    <property type="entry name" value="Thioredoxin-like"/>
    <property type="match status" value="1"/>
</dbReference>
<dbReference type="STRING" id="34690.A0A182TZF6"/>
<keyword evidence="9" id="KW-0676">Redox-active center</keyword>
<evidence type="ECO:0000256" key="1">
    <source>
        <dbReference type="ARBA" id="ARBA00004342"/>
    </source>
</evidence>
<evidence type="ECO:0000256" key="11">
    <source>
        <dbReference type="ARBA" id="ARBA00023289"/>
    </source>
</evidence>
<evidence type="ECO:0000256" key="13">
    <source>
        <dbReference type="ARBA" id="ARBA00060789"/>
    </source>
</evidence>
<evidence type="ECO:0000313" key="16">
    <source>
        <dbReference type="EnsemblMetazoa" id="AMEC011137-PA"/>
    </source>
</evidence>
<keyword evidence="7" id="KW-0472">Membrane</keyword>
<dbReference type="Gene3D" id="3.40.30.10">
    <property type="entry name" value="Glutaredoxin"/>
    <property type="match status" value="1"/>
</dbReference>
<comment type="subunit">
    <text evidence="14">Interacts with GPX1.</text>
</comment>
<organism evidence="16 17">
    <name type="scientific">Anopheles melas</name>
    <dbReference type="NCBI Taxonomy" id="34690"/>
    <lineage>
        <taxon>Eukaryota</taxon>
        <taxon>Metazoa</taxon>
        <taxon>Ecdysozoa</taxon>
        <taxon>Arthropoda</taxon>
        <taxon>Hexapoda</taxon>
        <taxon>Insecta</taxon>
        <taxon>Pterygota</taxon>
        <taxon>Neoptera</taxon>
        <taxon>Endopterygota</taxon>
        <taxon>Diptera</taxon>
        <taxon>Nematocera</taxon>
        <taxon>Culicoidea</taxon>
        <taxon>Culicidae</taxon>
        <taxon>Anophelinae</taxon>
        <taxon>Anopheles</taxon>
    </lineage>
</organism>
<evidence type="ECO:0000256" key="2">
    <source>
        <dbReference type="ARBA" id="ARBA00004514"/>
    </source>
</evidence>
<dbReference type="InterPro" id="IPR036249">
    <property type="entry name" value="Thioredoxin-like_sf"/>
</dbReference>
<evidence type="ECO:0000256" key="7">
    <source>
        <dbReference type="ARBA" id="ARBA00023136"/>
    </source>
</evidence>
<evidence type="ECO:0000256" key="5">
    <source>
        <dbReference type="ARBA" id="ARBA00022703"/>
    </source>
</evidence>
<proteinExistence type="inferred from homology"/>
<evidence type="ECO:0000256" key="10">
    <source>
        <dbReference type="ARBA" id="ARBA00023288"/>
    </source>
</evidence>
<keyword evidence="4" id="KW-0963">Cytoplasm</keyword>
<comment type="similarity">
    <text evidence="13">Belongs to the SelWTH family.</text>
</comment>
<reference evidence="17" key="1">
    <citation type="submission" date="2014-01" db="EMBL/GenBank/DDBJ databases">
        <title>The Genome Sequence of Anopheles melas CM1001059_A (V2).</title>
        <authorList>
            <consortium name="The Broad Institute Genomics Platform"/>
            <person name="Neafsey D.E."/>
            <person name="Besansky N."/>
            <person name="Howell P."/>
            <person name="Walton C."/>
            <person name="Young S.K."/>
            <person name="Zeng Q."/>
            <person name="Gargeya S."/>
            <person name="Fitzgerald M."/>
            <person name="Haas B."/>
            <person name="Abouelleil A."/>
            <person name="Allen A.W."/>
            <person name="Alvarado L."/>
            <person name="Arachchi H.M."/>
            <person name="Berlin A.M."/>
            <person name="Chapman S.B."/>
            <person name="Gainer-Dewar J."/>
            <person name="Goldberg J."/>
            <person name="Griggs A."/>
            <person name="Gujja S."/>
            <person name="Hansen M."/>
            <person name="Howarth C."/>
            <person name="Imamovic A."/>
            <person name="Ireland A."/>
            <person name="Larimer J."/>
            <person name="McCowan C."/>
            <person name="Murphy C."/>
            <person name="Pearson M."/>
            <person name="Poon T.W."/>
            <person name="Priest M."/>
            <person name="Roberts A."/>
            <person name="Saif S."/>
            <person name="Shea T."/>
            <person name="Sisk P."/>
            <person name="Sykes S."/>
            <person name="Wortman J."/>
            <person name="Nusbaum C."/>
            <person name="Birren B."/>
        </authorList>
    </citation>
    <scope>NUCLEOTIDE SEQUENCE [LARGE SCALE GENOMIC DNA]</scope>
    <source>
        <strain evidence="17">CM1001059</strain>
    </source>
</reference>
<protein>
    <recommendedName>
        <fullName evidence="15">Migration and invasion enhancer 1</fullName>
    </recommendedName>
</protein>
<dbReference type="NCBIfam" id="TIGR02174">
    <property type="entry name" value="CXXU_selWTH"/>
    <property type="match status" value="1"/>
</dbReference>
<evidence type="ECO:0000256" key="9">
    <source>
        <dbReference type="ARBA" id="ARBA00023284"/>
    </source>
</evidence>
<comment type="subcellular location">
    <subcellularLocation>
        <location evidence="1">Cell membrane</location>
        <topology evidence="1">Lipid-anchor</topology>
        <orientation evidence="1">Cytoplasmic side</orientation>
    </subcellularLocation>
    <subcellularLocation>
        <location evidence="2">Cytoplasm</location>
        <location evidence="2">Cytosol</location>
    </subcellularLocation>
</comment>
<dbReference type="Pfam" id="PF10262">
    <property type="entry name" value="Rdx"/>
    <property type="match status" value="1"/>
</dbReference>
<dbReference type="GO" id="GO:0005829">
    <property type="term" value="C:cytosol"/>
    <property type="evidence" value="ECO:0007669"/>
    <property type="project" value="UniProtKB-SubCell"/>
</dbReference>
<evidence type="ECO:0000256" key="12">
    <source>
        <dbReference type="ARBA" id="ARBA00055778"/>
    </source>
</evidence>
<dbReference type="GO" id="GO:0005886">
    <property type="term" value="C:plasma membrane"/>
    <property type="evidence" value="ECO:0007669"/>
    <property type="project" value="UniProtKB-SubCell"/>
</dbReference>
<dbReference type="InterPro" id="IPR011893">
    <property type="entry name" value="Selenoprotein_Rdx-typ"/>
</dbReference>